<dbReference type="AlphaFoldDB" id="A0A832M3J0"/>
<name>A0A832M3J0_9CYAN</name>
<protein>
    <submittedName>
        <fullName evidence="4">Glycosyltransferase</fullName>
    </submittedName>
</protein>
<feature type="domain" description="Glycosyl transferase family 1" evidence="3">
    <location>
        <begin position="232"/>
        <end position="383"/>
    </location>
</feature>
<keyword evidence="1" id="KW-0328">Glycosyltransferase</keyword>
<comment type="caution">
    <text evidence="4">The sequence shown here is derived from an EMBL/GenBank/DDBJ whole genome shotgun (WGS) entry which is preliminary data.</text>
</comment>
<dbReference type="PANTHER" id="PTHR12526:SF629">
    <property type="entry name" value="TEICHURONIC ACID BIOSYNTHESIS GLYCOSYLTRANSFERASE TUAH-RELATED"/>
    <property type="match status" value="1"/>
</dbReference>
<dbReference type="PANTHER" id="PTHR12526">
    <property type="entry name" value="GLYCOSYLTRANSFERASE"/>
    <property type="match status" value="1"/>
</dbReference>
<evidence type="ECO:0000256" key="1">
    <source>
        <dbReference type="ARBA" id="ARBA00022676"/>
    </source>
</evidence>
<evidence type="ECO:0000313" key="4">
    <source>
        <dbReference type="EMBL" id="HGW94775.1"/>
    </source>
</evidence>
<dbReference type="Gene3D" id="3.40.50.2000">
    <property type="entry name" value="Glycogen Phosphorylase B"/>
    <property type="match status" value="1"/>
</dbReference>
<dbReference type="EMBL" id="DSRD01000677">
    <property type="protein sequence ID" value="HGW94775.1"/>
    <property type="molecule type" value="Genomic_DNA"/>
</dbReference>
<evidence type="ECO:0000259" key="3">
    <source>
        <dbReference type="Pfam" id="PF00534"/>
    </source>
</evidence>
<proteinExistence type="predicted"/>
<gene>
    <name evidence="4" type="ORF">ENR47_10910</name>
</gene>
<dbReference type="Pfam" id="PF00534">
    <property type="entry name" value="Glycos_transf_1"/>
    <property type="match status" value="1"/>
</dbReference>
<dbReference type="SUPFAM" id="SSF53756">
    <property type="entry name" value="UDP-Glycosyltransferase/glycogen phosphorylase"/>
    <property type="match status" value="1"/>
</dbReference>
<dbReference type="InterPro" id="IPR001296">
    <property type="entry name" value="Glyco_trans_1"/>
</dbReference>
<organism evidence="4">
    <name type="scientific">Oscillatoriales cyanobacterium SpSt-402</name>
    <dbReference type="NCBI Taxonomy" id="2282168"/>
    <lineage>
        <taxon>Bacteria</taxon>
        <taxon>Bacillati</taxon>
        <taxon>Cyanobacteriota</taxon>
        <taxon>Cyanophyceae</taxon>
        <taxon>Oscillatoriophycideae</taxon>
        <taxon>Oscillatoriales</taxon>
    </lineage>
</organism>
<accession>A0A832M3J0</accession>
<evidence type="ECO:0000256" key="2">
    <source>
        <dbReference type="ARBA" id="ARBA00022679"/>
    </source>
</evidence>
<reference evidence="4" key="1">
    <citation type="journal article" date="2020" name="mSystems">
        <title>Genome- and Community-Level Interaction Insights into Carbon Utilization and Element Cycling Functions of Hydrothermarchaeota in Hydrothermal Sediment.</title>
        <authorList>
            <person name="Zhou Z."/>
            <person name="Liu Y."/>
            <person name="Xu W."/>
            <person name="Pan J."/>
            <person name="Luo Z.H."/>
            <person name="Li M."/>
        </authorList>
    </citation>
    <scope>NUCLEOTIDE SEQUENCE [LARGE SCALE GENOMIC DNA]</scope>
    <source>
        <strain evidence="4">SpSt-402</strain>
    </source>
</reference>
<sequence>MIYSFVISARAYRISENSFAMESAFCEHIRTLKAMLAPRFSHFIIFAVGMTSAEYEKIKSSLGIINEEQEQISMMILYDADISSSKFWLSRFIPLLNEVYQVVRKSDLIHSHYAHNLTRPIEFSSLIFGVLTGKKTISVTDIDLRRDAEMNFYLKKWSLKSYLICKYIYDPIRVLQHWFIVRFCSLALFKEQKLCDDYGRGRTNVKLMLDPNFSQEYIISNQAMESKIHALSDPEQPLELLYFGRLVYYKGVDRCIQALAQARNMGANNVHFSIIGSGEEADNLRTLVKELNLEDYVTFHPPIPYGETFLEKLRYFHLMLATPLSGDTPRSTWDAIASGIPVLAFDTPFYKSMSVYTGAVDVVPWPSVEHLAKRIEYYSRNKAELVPMVRKAVAVSHENTQEIWLQKRVDWTNELFESVQ</sequence>
<dbReference type="GO" id="GO:0016757">
    <property type="term" value="F:glycosyltransferase activity"/>
    <property type="evidence" value="ECO:0007669"/>
    <property type="project" value="UniProtKB-KW"/>
</dbReference>
<keyword evidence="2 4" id="KW-0808">Transferase</keyword>